<name>A0A562IMW1_9ACTN</name>
<gene>
    <name evidence="1" type="ORF">JD78_00872</name>
</gene>
<organism evidence="1 2">
    <name type="scientific">Modestobacter roseus</name>
    <dbReference type="NCBI Taxonomy" id="1181884"/>
    <lineage>
        <taxon>Bacteria</taxon>
        <taxon>Bacillati</taxon>
        <taxon>Actinomycetota</taxon>
        <taxon>Actinomycetes</taxon>
        <taxon>Geodermatophilales</taxon>
        <taxon>Geodermatophilaceae</taxon>
        <taxon>Modestobacter</taxon>
    </lineage>
</organism>
<dbReference type="OrthoDB" id="5193245at2"/>
<protein>
    <submittedName>
        <fullName evidence="1">Uncharacterized protein</fullName>
    </submittedName>
</protein>
<comment type="caution">
    <text evidence="1">The sequence shown here is derived from an EMBL/GenBank/DDBJ whole genome shotgun (WGS) entry which is preliminary data.</text>
</comment>
<sequence>MPSYRLMDGYGYPTDTFTAACDEDARVFAVARAEDYPRPEPRFGGRRDFQVHRQDGERWRLLLAWAPA</sequence>
<dbReference type="EMBL" id="VLKF01000001">
    <property type="protein sequence ID" value="TWH72361.1"/>
    <property type="molecule type" value="Genomic_DNA"/>
</dbReference>
<dbReference type="RefSeq" id="WP_153357041.1">
    <property type="nucleotide sequence ID" value="NZ_JABGDC010000007.1"/>
</dbReference>
<evidence type="ECO:0000313" key="1">
    <source>
        <dbReference type="EMBL" id="TWH72361.1"/>
    </source>
</evidence>
<evidence type="ECO:0000313" key="2">
    <source>
        <dbReference type="Proteomes" id="UP000321490"/>
    </source>
</evidence>
<reference evidence="1 2" key="1">
    <citation type="submission" date="2019-07" db="EMBL/GenBank/DDBJ databases">
        <title>R&amp;d 2014.</title>
        <authorList>
            <person name="Klenk H.-P."/>
        </authorList>
    </citation>
    <scope>NUCLEOTIDE SEQUENCE [LARGE SCALE GENOMIC DNA]</scope>
    <source>
        <strain evidence="1 2">DSM 45764</strain>
    </source>
</reference>
<accession>A0A562IMW1</accession>
<dbReference type="Proteomes" id="UP000321490">
    <property type="component" value="Unassembled WGS sequence"/>
</dbReference>
<keyword evidence="2" id="KW-1185">Reference proteome</keyword>
<proteinExistence type="predicted"/>
<dbReference type="AlphaFoldDB" id="A0A562IMW1"/>